<keyword evidence="3" id="KW-0326">Glycosidase</keyword>
<dbReference type="GO" id="GO:0009254">
    <property type="term" value="P:peptidoglycan turnover"/>
    <property type="evidence" value="ECO:0007669"/>
    <property type="project" value="TreeGrafter"/>
</dbReference>
<evidence type="ECO:0000313" key="7">
    <source>
        <dbReference type="Proteomes" id="UP000050398"/>
    </source>
</evidence>
<dbReference type="Proteomes" id="UP000050398">
    <property type="component" value="Unassembled WGS sequence"/>
</dbReference>
<dbReference type="GO" id="GO:0005975">
    <property type="term" value="P:carbohydrate metabolic process"/>
    <property type="evidence" value="ECO:0007669"/>
    <property type="project" value="InterPro"/>
</dbReference>
<dbReference type="AlphaFoldDB" id="A0A0P6VWI0"/>
<evidence type="ECO:0000256" key="2">
    <source>
        <dbReference type="ARBA" id="ARBA00022801"/>
    </source>
</evidence>
<evidence type="ECO:0000313" key="6">
    <source>
        <dbReference type="EMBL" id="KPL59382.1"/>
    </source>
</evidence>
<dbReference type="PATRIC" id="fig|218284.4.peg.4093"/>
<dbReference type="SUPFAM" id="SSF51445">
    <property type="entry name" value="(Trans)glycosidases"/>
    <property type="match status" value="1"/>
</dbReference>
<dbReference type="InterPro" id="IPR036962">
    <property type="entry name" value="Glyco_hydro_3_N_sf"/>
</dbReference>
<dbReference type="Gene3D" id="3.20.20.300">
    <property type="entry name" value="Glycoside hydrolase, family 3, N-terminal domain"/>
    <property type="match status" value="1"/>
</dbReference>
<dbReference type="InterPro" id="IPR017853">
    <property type="entry name" value="GH"/>
</dbReference>
<feature type="domain" description="Glycoside hydrolase family 3 N-terminal" evidence="5">
    <location>
        <begin position="53"/>
        <end position="371"/>
    </location>
</feature>
<feature type="compositionally biased region" description="Polar residues" evidence="4">
    <location>
        <begin position="1"/>
        <end position="11"/>
    </location>
</feature>
<dbReference type="InterPro" id="IPR050226">
    <property type="entry name" value="NagZ_Beta-hexosaminidase"/>
</dbReference>
<dbReference type="GO" id="GO:0004553">
    <property type="term" value="F:hydrolase activity, hydrolyzing O-glycosyl compounds"/>
    <property type="evidence" value="ECO:0007669"/>
    <property type="project" value="InterPro"/>
</dbReference>
<sequence length="379" mass="41946">MSQENATAASKETTRQKVDEIVQDQESKEYINDTLKGEENVEQQANEILSKMTLREKVGQTMIVGFNSPTIDDHITKMIEEYHVGGVILFDRNMKTKDQVAKLNKDLQQLSTDSSGLPLLMGVDQEGGQIVRMRDQVSPIPSQQQLGQTSLAGGVYDTAKRTGEELLSMGFNLNFAPVVDLSSTDSRSFGEDPQKVHSFGRQVVRGMVDSGITATLKHFPGNGRSNVDPHVETSSVQADKLDLENSDIYPFKQMIKEVDNDQFFVMVTHIKYPAYDKDNPASISKVIIQDLLKEQLGFKGLVVTDDLEMGAVNKYFTYEDLGSKAVQSGADLLLVCHTLANQEAVFNGILEAVESKELSEARIDDAVRGILIHKLLSND</sequence>
<dbReference type="PANTHER" id="PTHR30480:SF16">
    <property type="entry name" value="GLYCOSIDE HYDROLASE FAMILY 3 DOMAIN PROTEIN"/>
    <property type="match status" value="1"/>
</dbReference>
<protein>
    <submittedName>
        <fullName evidence="6">Glycosyl hydrolase family 3</fullName>
    </submittedName>
</protein>
<evidence type="ECO:0000256" key="1">
    <source>
        <dbReference type="ARBA" id="ARBA00005336"/>
    </source>
</evidence>
<evidence type="ECO:0000256" key="4">
    <source>
        <dbReference type="SAM" id="MobiDB-lite"/>
    </source>
</evidence>
<keyword evidence="2 6" id="KW-0378">Hydrolase</keyword>
<reference evidence="6 7" key="1">
    <citation type="submission" date="2015-08" db="EMBL/GenBank/DDBJ databases">
        <title>Draft Genome Sequence of Bacillus vietnamensis UCD-SED5.</title>
        <authorList>
            <person name="Lee R.D."/>
            <person name="Jospin G."/>
            <person name="Lang J.M."/>
            <person name="Coil D.A."/>
            <person name="Eisen J.A."/>
        </authorList>
    </citation>
    <scope>NUCLEOTIDE SEQUENCE [LARGE SCALE GENOMIC DNA]</scope>
    <source>
        <strain evidence="6 7">UCD-SED5</strain>
    </source>
</reference>
<evidence type="ECO:0000259" key="5">
    <source>
        <dbReference type="Pfam" id="PF00933"/>
    </source>
</evidence>
<dbReference type="EMBL" id="LIXZ01000008">
    <property type="protein sequence ID" value="KPL59382.1"/>
    <property type="molecule type" value="Genomic_DNA"/>
</dbReference>
<dbReference type="PANTHER" id="PTHR30480">
    <property type="entry name" value="BETA-HEXOSAMINIDASE-RELATED"/>
    <property type="match status" value="1"/>
</dbReference>
<comment type="similarity">
    <text evidence="1">Belongs to the glycosyl hydrolase 3 family.</text>
</comment>
<dbReference type="InterPro" id="IPR001764">
    <property type="entry name" value="Glyco_hydro_3_N"/>
</dbReference>
<organism evidence="6 7">
    <name type="scientific">Rossellomorea vietnamensis</name>
    <dbReference type="NCBI Taxonomy" id="218284"/>
    <lineage>
        <taxon>Bacteria</taxon>
        <taxon>Bacillati</taxon>
        <taxon>Bacillota</taxon>
        <taxon>Bacilli</taxon>
        <taxon>Bacillales</taxon>
        <taxon>Bacillaceae</taxon>
        <taxon>Rossellomorea</taxon>
    </lineage>
</organism>
<proteinExistence type="inferred from homology"/>
<feature type="compositionally biased region" description="Basic and acidic residues" evidence="4">
    <location>
        <begin position="12"/>
        <end position="25"/>
    </location>
</feature>
<comment type="caution">
    <text evidence="6">The sequence shown here is derived from an EMBL/GenBank/DDBJ whole genome shotgun (WGS) entry which is preliminary data.</text>
</comment>
<gene>
    <name evidence="6" type="ORF">AM506_11955</name>
</gene>
<evidence type="ECO:0000256" key="3">
    <source>
        <dbReference type="ARBA" id="ARBA00023295"/>
    </source>
</evidence>
<feature type="region of interest" description="Disordered" evidence="4">
    <location>
        <begin position="1"/>
        <end position="25"/>
    </location>
</feature>
<name>A0A0P6VWI0_9BACI</name>
<accession>A0A0P6VWI0</accession>
<dbReference type="Pfam" id="PF00933">
    <property type="entry name" value="Glyco_hydro_3"/>
    <property type="match status" value="1"/>
</dbReference>